<evidence type="ECO:0000313" key="2">
    <source>
        <dbReference type="EMBL" id="RVT67555.1"/>
    </source>
</evidence>
<comment type="caution">
    <text evidence="2">The sequence shown here is derived from an EMBL/GenBank/DDBJ whole genome shotgun (WGS) entry which is preliminary data.</text>
</comment>
<dbReference type="EMBL" id="RZTZ01000001">
    <property type="protein sequence ID" value="RVT67555.1"/>
    <property type="molecule type" value="Genomic_DNA"/>
</dbReference>
<dbReference type="InterPro" id="IPR025275">
    <property type="entry name" value="DUF4015"/>
</dbReference>
<evidence type="ECO:0000259" key="1">
    <source>
        <dbReference type="Pfam" id="PF13200"/>
    </source>
</evidence>
<dbReference type="Gene3D" id="3.20.20.80">
    <property type="entry name" value="Glycosidases"/>
    <property type="match status" value="1"/>
</dbReference>
<reference evidence="2 3" key="1">
    <citation type="submission" date="2019-01" db="EMBL/GenBank/DDBJ databases">
        <title>Bacillus sp. M5HDSG1-1, whole genome shotgun sequence.</title>
        <authorList>
            <person name="Tuo L."/>
        </authorList>
    </citation>
    <scope>NUCLEOTIDE SEQUENCE [LARGE SCALE GENOMIC DNA]</scope>
    <source>
        <strain evidence="2 3">M5HDSG1-1</strain>
    </source>
</reference>
<accession>A0A437KHL7</accession>
<organism evidence="2 3">
    <name type="scientific">Niallia taxi</name>
    <dbReference type="NCBI Taxonomy" id="2499688"/>
    <lineage>
        <taxon>Bacteria</taxon>
        <taxon>Bacillati</taxon>
        <taxon>Bacillota</taxon>
        <taxon>Bacilli</taxon>
        <taxon>Bacillales</taxon>
        <taxon>Bacillaceae</taxon>
        <taxon>Niallia</taxon>
    </lineage>
</organism>
<dbReference type="Pfam" id="PF13200">
    <property type="entry name" value="DUF4015"/>
    <property type="match status" value="1"/>
</dbReference>
<evidence type="ECO:0000313" key="3">
    <source>
        <dbReference type="Proteomes" id="UP000288024"/>
    </source>
</evidence>
<dbReference type="Proteomes" id="UP000288024">
    <property type="component" value="Unassembled WGS sequence"/>
</dbReference>
<protein>
    <submittedName>
        <fullName evidence="2">GTP-binding protein</fullName>
    </submittedName>
</protein>
<dbReference type="AlphaFoldDB" id="A0A437KHL7"/>
<feature type="domain" description="DUF4015" evidence="1">
    <location>
        <begin position="68"/>
        <end position="389"/>
    </location>
</feature>
<sequence>MMKYVTLFVFIILCAFMITVNISETASAESVNDQPKRRAELLLKDFPAAVTKTANTSLTFPYPDAVRGIYVSGSAAGSNRFNELIKFLKQNDLNTMVIDFKEDSGKLVYKPAKGSPLSAAGSNKIKSIPVMLRKLEKEQIYPIARIVVFKDSHLAYKRPEWTFRNKGKVWRNERKEAFINPFVKEVWDYNIAAAVEAAKLGFQEIQFDYVRFPEGFEKKGANLSYSKGDYGKLKISEGQKRVKAVSDFVKYAKDKLEPYDVKVSVDIFGYTATLEEAPGIGQNFTEISKNVDVISSMIYPSHWGSYFGISKPDLEPYRLVNAYMKLERKKLTSLKKPPISRPWIQDFTAAYLGKGNYQPYGKLQVEAQIKALYANGVKEFLLWNAGCNYTDNVNYKMK</sequence>
<name>A0A437KHL7_9BACI</name>
<proteinExistence type="predicted"/>
<gene>
    <name evidence="2" type="ORF">EM808_03495</name>
</gene>
<keyword evidence="3" id="KW-1185">Reference proteome</keyword>